<sequence>MIIVFSELIRPPGACERDEIRTEKFVWMMTWTMSRVDSGNESQEGSPDTTASEPALLHTPPRLSAVLTQGKVVIRPVAYKPSALANSRFSNCGQRYGSTPILARPNSHLALYGMITQQSPRKRRFSIDVIASKIISLALSKNALEIQGCLVTLKISAENILINL</sequence>
<reference evidence="2" key="1">
    <citation type="journal article" date="2021" name="Mol. Ecol. Resour.">
        <title>Apolygus lucorum genome provides insights into omnivorousness and mesophyll feeding.</title>
        <authorList>
            <person name="Liu Y."/>
            <person name="Liu H."/>
            <person name="Wang H."/>
            <person name="Huang T."/>
            <person name="Liu B."/>
            <person name="Yang B."/>
            <person name="Yin L."/>
            <person name="Li B."/>
            <person name="Zhang Y."/>
            <person name="Zhang S."/>
            <person name="Jiang F."/>
            <person name="Zhang X."/>
            <person name="Ren Y."/>
            <person name="Wang B."/>
            <person name="Wang S."/>
            <person name="Lu Y."/>
            <person name="Wu K."/>
            <person name="Fan W."/>
            <person name="Wang G."/>
        </authorList>
    </citation>
    <scope>NUCLEOTIDE SEQUENCE</scope>
    <source>
        <strain evidence="2">12Hb</strain>
    </source>
</reference>
<evidence type="ECO:0000313" key="2">
    <source>
        <dbReference type="EMBL" id="KAF6199450.1"/>
    </source>
</evidence>
<feature type="compositionally biased region" description="Polar residues" evidence="1">
    <location>
        <begin position="37"/>
        <end position="52"/>
    </location>
</feature>
<proteinExistence type="predicted"/>
<dbReference type="AlphaFoldDB" id="A0A8S9WR95"/>
<dbReference type="EMBL" id="WIXP02000015">
    <property type="protein sequence ID" value="KAF6199450.1"/>
    <property type="molecule type" value="Genomic_DNA"/>
</dbReference>
<name>A0A8S9WR95_APOLU</name>
<dbReference type="Proteomes" id="UP000466442">
    <property type="component" value="Unassembled WGS sequence"/>
</dbReference>
<comment type="caution">
    <text evidence="2">The sequence shown here is derived from an EMBL/GenBank/DDBJ whole genome shotgun (WGS) entry which is preliminary data.</text>
</comment>
<keyword evidence="3" id="KW-1185">Reference proteome</keyword>
<gene>
    <name evidence="2" type="ORF">GE061_007476</name>
</gene>
<evidence type="ECO:0000313" key="3">
    <source>
        <dbReference type="Proteomes" id="UP000466442"/>
    </source>
</evidence>
<protein>
    <submittedName>
        <fullName evidence="2">Uncharacterized protein</fullName>
    </submittedName>
</protein>
<evidence type="ECO:0000256" key="1">
    <source>
        <dbReference type="SAM" id="MobiDB-lite"/>
    </source>
</evidence>
<accession>A0A8S9WR95</accession>
<organism evidence="2 3">
    <name type="scientific">Apolygus lucorum</name>
    <name type="common">Small green plant bug</name>
    <name type="synonym">Lygocoris lucorum</name>
    <dbReference type="NCBI Taxonomy" id="248454"/>
    <lineage>
        <taxon>Eukaryota</taxon>
        <taxon>Metazoa</taxon>
        <taxon>Ecdysozoa</taxon>
        <taxon>Arthropoda</taxon>
        <taxon>Hexapoda</taxon>
        <taxon>Insecta</taxon>
        <taxon>Pterygota</taxon>
        <taxon>Neoptera</taxon>
        <taxon>Paraneoptera</taxon>
        <taxon>Hemiptera</taxon>
        <taxon>Heteroptera</taxon>
        <taxon>Panheteroptera</taxon>
        <taxon>Cimicomorpha</taxon>
        <taxon>Miridae</taxon>
        <taxon>Mirini</taxon>
        <taxon>Apolygus</taxon>
    </lineage>
</organism>
<dbReference type="OrthoDB" id="10030037at2759"/>
<feature type="region of interest" description="Disordered" evidence="1">
    <location>
        <begin position="37"/>
        <end position="56"/>
    </location>
</feature>